<organism evidence="2 3">
    <name type="scientific">Thalassiosira pseudonana</name>
    <name type="common">Marine diatom</name>
    <name type="synonym">Cyclotella nana</name>
    <dbReference type="NCBI Taxonomy" id="35128"/>
    <lineage>
        <taxon>Eukaryota</taxon>
        <taxon>Sar</taxon>
        <taxon>Stramenopiles</taxon>
        <taxon>Ochrophyta</taxon>
        <taxon>Bacillariophyta</taxon>
        <taxon>Coscinodiscophyceae</taxon>
        <taxon>Thalassiosirophycidae</taxon>
        <taxon>Thalassiosirales</taxon>
        <taxon>Thalassiosiraceae</taxon>
        <taxon>Thalassiosira</taxon>
    </lineage>
</organism>
<dbReference type="KEGG" id="tps:THAPSDRAFT_262744"/>
<proteinExistence type="predicted"/>
<reference evidence="2 3" key="1">
    <citation type="journal article" date="2004" name="Science">
        <title>The genome of the diatom Thalassiosira pseudonana: ecology, evolution, and metabolism.</title>
        <authorList>
            <person name="Armbrust E.V."/>
            <person name="Berges J.A."/>
            <person name="Bowler C."/>
            <person name="Green B.R."/>
            <person name="Martinez D."/>
            <person name="Putnam N.H."/>
            <person name="Zhou S."/>
            <person name="Allen A.E."/>
            <person name="Apt K.E."/>
            <person name="Bechner M."/>
            <person name="Brzezinski M.A."/>
            <person name="Chaal B.K."/>
            <person name="Chiovitti A."/>
            <person name="Davis A.K."/>
            <person name="Demarest M.S."/>
            <person name="Detter J.C."/>
            <person name="Glavina T."/>
            <person name="Goodstein D."/>
            <person name="Hadi M.Z."/>
            <person name="Hellsten U."/>
            <person name="Hildebrand M."/>
            <person name="Jenkins B.D."/>
            <person name="Jurka J."/>
            <person name="Kapitonov V.V."/>
            <person name="Kroger N."/>
            <person name="Lau W.W."/>
            <person name="Lane T.W."/>
            <person name="Larimer F.W."/>
            <person name="Lippmeier J.C."/>
            <person name="Lucas S."/>
            <person name="Medina M."/>
            <person name="Montsant A."/>
            <person name="Obornik M."/>
            <person name="Parker M.S."/>
            <person name="Palenik B."/>
            <person name="Pazour G.J."/>
            <person name="Richardson P.M."/>
            <person name="Rynearson T.A."/>
            <person name="Saito M.A."/>
            <person name="Schwartz D.C."/>
            <person name="Thamatrakoln K."/>
            <person name="Valentin K."/>
            <person name="Vardi A."/>
            <person name="Wilkerson F.P."/>
            <person name="Rokhsar D.S."/>
        </authorList>
    </citation>
    <scope>NUCLEOTIDE SEQUENCE [LARGE SCALE GENOMIC DNA]</scope>
    <source>
        <strain evidence="2 3">CCMP1335</strain>
    </source>
</reference>
<dbReference type="InParanoid" id="B8C578"/>
<dbReference type="HOGENOM" id="CLU_1901798_0_0_1"/>
<evidence type="ECO:0000256" key="1">
    <source>
        <dbReference type="SAM" id="Phobius"/>
    </source>
</evidence>
<keyword evidence="1" id="KW-1133">Transmembrane helix</keyword>
<keyword evidence="3" id="KW-1185">Reference proteome</keyword>
<dbReference type="GeneID" id="7448421"/>
<gene>
    <name evidence="2" type="ORF">THAPSDRAFT_262744</name>
</gene>
<name>B8C578_THAPS</name>
<keyword evidence="1" id="KW-0472">Membrane</keyword>
<sequence>MSNDEIDTGDKLTPADFSGVTSHRRCTDALCAILLWCMWFSMTGLGIYAMRMGDYRLILYPLDYDGNVCGTDYGGIDMTEYPYLYYVNDFSGGVCVKECPQLESLTDPHTLVTYNGLYQTSNSTVTTADIAIAD</sequence>
<reference evidence="2 3" key="2">
    <citation type="journal article" date="2008" name="Nature">
        <title>The Phaeodactylum genome reveals the evolutionary history of diatom genomes.</title>
        <authorList>
            <person name="Bowler C."/>
            <person name="Allen A.E."/>
            <person name="Badger J.H."/>
            <person name="Grimwood J."/>
            <person name="Jabbari K."/>
            <person name="Kuo A."/>
            <person name="Maheswari U."/>
            <person name="Martens C."/>
            <person name="Maumus F."/>
            <person name="Otillar R.P."/>
            <person name="Rayko E."/>
            <person name="Salamov A."/>
            <person name="Vandepoele K."/>
            <person name="Beszteri B."/>
            <person name="Gruber A."/>
            <person name="Heijde M."/>
            <person name="Katinka M."/>
            <person name="Mock T."/>
            <person name="Valentin K."/>
            <person name="Verret F."/>
            <person name="Berges J.A."/>
            <person name="Brownlee C."/>
            <person name="Cadoret J.P."/>
            <person name="Chiovitti A."/>
            <person name="Choi C.J."/>
            <person name="Coesel S."/>
            <person name="De Martino A."/>
            <person name="Detter J.C."/>
            <person name="Durkin C."/>
            <person name="Falciatore A."/>
            <person name="Fournet J."/>
            <person name="Haruta M."/>
            <person name="Huysman M.J."/>
            <person name="Jenkins B.D."/>
            <person name="Jiroutova K."/>
            <person name="Jorgensen R.E."/>
            <person name="Joubert Y."/>
            <person name="Kaplan A."/>
            <person name="Kroger N."/>
            <person name="Kroth P.G."/>
            <person name="La Roche J."/>
            <person name="Lindquist E."/>
            <person name="Lommer M."/>
            <person name="Martin-Jezequel V."/>
            <person name="Lopez P.J."/>
            <person name="Lucas S."/>
            <person name="Mangogna M."/>
            <person name="McGinnis K."/>
            <person name="Medlin L.K."/>
            <person name="Montsant A."/>
            <person name="Oudot-Le Secq M.P."/>
            <person name="Napoli C."/>
            <person name="Obornik M."/>
            <person name="Parker M.S."/>
            <person name="Petit J.L."/>
            <person name="Porcel B.M."/>
            <person name="Poulsen N."/>
            <person name="Robison M."/>
            <person name="Rychlewski L."/>
            <person name="Rynearson T.A."/>
            <person name="Schmutz J."/>
            <person name="Shapiro H."/>
            <person name="Siaut M."/>
            <person name="Stanley M."/>
            <person name="Sussman M.R."/>
            <person name="Taylor A.R."/>
            <person name="Vardi A."/>
            <person name="von Dassow P."/>
            <person name="Vyverman W."/>
            <person name="Willis A."/>
            <person name="Wyrwicz L.S."/>
            <person name="Rokhsar D.S."/>
            <person name="Weissenbach J."/>
            <person name="Armbrust E.V."/>
            <person name="Green B.R."/>
            <person name="Van de Peer Y."/>
            <person name="Grigoriev I.V."/>
        </authorList>
    </citation>
    <scope>NUCLEOTIDE SEQUENCE [LARGE SCALE GENOMIC DNA]</scope>
    <source>
        <strain evidence="2 3">CCMP1335</strain>
    </source>
</reference>
<protein>
    <submittedName>
        <fullName evidence="2">Uncharacterized protein</fullName>
    </submittedName>
</protein>
<feature type="transmembrane region" description="Helical" evidence="1">
    <location>
        <begin position="33"/>
        <end position="50"/>
    </location>
</feature>
<dbReference type="OMA" id="TSHRRCT"/>
<dbReference type="AlphaFoldDB" id="B8C578"/>
<dbReference type="RefSeq" id="XP_002291354.1">
    <property type="nucleotide sequence ID" value="XM_002291318.1"/>
</dbReference>
<dbReference type="PaxDb" id="35128-Thaps262744"/>
<dbReference type="eggNOG" id="ENOG502T2K5">
    <property type="taxonomic scope" value="Eukaryota"/>
</dbReference>
<dbReference type="EMBL" id="CM000643">
    <property type="protein sequence ID" value="EED91461.1"/>
    <property type="molecule type" value="Genomic_DNA"/>
</dbReference>
<dbReference type="Proteomes" id="UP000001449">
    <property type="component" value="Chromosome 6"/>
</dbReference>
<evidence type="ECO:0000313" key="2">
    <source>
        <dbReference type="EMBL" id="EED91461.1"/>
    </source>
</evidence>
<accession>B8C578</accession>
<keyword evidence="1" id="KW-0812">Transmembrane</keyword>
<evidence type="ECO:0000313" key="3">
    <source>
        <dbReference type="Proteomes" id="UP000001449"/>
    </source>
</evidence>
<feature type="non-terminal residue" evidence="2">
    <location>
        <position position="1"/>
    </location>
</feature>